<gene>
    <name evidence="1" type="ORF">Alo02nite_56740</name>
    <name evidence="2" type="ORF">BJ964_003287</name>
</gene>
<evidence type="ECO:0000313" key="2">
    <source>
        <dbReference type="EMBL" id="MBB4749126.1"/>
    </source>
</evidence>
<keyword evidence="4" id="KW-1185">Reference proteome</keyword>
<accession>A0A7W7HEK7</accession>
<evidence type="ECO:0000313" key="3">
    <source>
        <dbReference type="Proteomes" id="UP000590511"/>
    </source>
</evidence>
<proteinExistence type="predicted"/>
<dbReference type="Proteomes" id="UP000631312">
    <property type="component" value="Unassembled WGS sequence"/>
</dbReference>
<reference evidence="1 4" key="2">
    <citation type="submission" date="2021-01" db="EMBL/GenBank/DDBJ databases">
        <title>Whole genome shotgun sequence of Actinoplanes lobatus NBRC 12513.</title>
        <authorList>
            <person name="Komaki H."/>
            <person name="Tamura T."/>
        </authorList>
    </citation>
    <scope>NUCLEOTIDE SEQUENCE [LARGE SCALE GENOMIC DNA]</scope>
    <source>
        <strain evidence="1 4">NBRC 12513</strain>
    </source>
</reference>
<dbReference type="AlphaFoldDB" id="A0A7W7HEK7"/>
<name>A0A7W7HEK7_9ACTN</name>
<organism evidence="2 3">
    <name type="scientific">Actinoplanes lobatus</name>
    <dbReference type="NCBI Taxonomy" id="113568"/>
    <lineage>
        <taxon>Bacteria</taxon>
        <taxon>Bacillati</taxon>
        <taxon>Actinomycetota</taxon>
        <taxon>Actinomycetes</taxon>
        <taxon>Micromonosporales</taxon>
        <taxon>Micromonosporaceae</taxon>
        <taxon>Actinoplanes</taxon>
    </lineage>
</organism>
<protein>
    <submittedName>
        <fullName evidence="2">Uncharacterized protein</fullName>
    </submittedName>
</protein>
<evidence type="ECO:0000313" key="4">
    <source>
        <dbReference type="Proteomes" id="UP000631312"/>
    </source>
</evidence>
<dbReference type="Proteomes" id="UP000590511">
    <property type="component" value="Unassembled WGS sequence"/>
</dbReference>
<dbReference type="EMBL" id="JACHNC010000001">
    <property type="protein sequence ID" value="MBB4749126.1"/>
    <property type="molecule type" value="Genomic_DNA"/>
</dbReference>
<dbReference type="EMBL" id="BOMP01000098">
    <property type="protein sequence ID" value="GIE42776.1"/>
    <property type="molecule type" value="Genomic_DNA"/>
</dbReference>
<evidence type="ECO:0000313" key="1">
    <source>
        <dbReference type="EMBL" id="GIE42776.1"/>
    </source>
</evidence>
<comment type="caution">
    <text evidence="2">The sequence shown here is derived from an EMBL/GenBank/DDBJ whole genome shotgun (WGS) entry which is preliminary data.</text>
</comment>
<reference evidence="2 3" key="1">
    <citation type="submission" date="2020-08" db="EMBL/GenBank/DDBJ databases">
        <title>Sequencing the genomes of 1000 actinobacteria strains.</title>
        <authorList>
            <person name="Klenk H.-P."/>
        </authorList>
    </citation>
    <scope>NUCLEOTIDE SEQUENCE [LARGE SCALE GENOMIC DNA]</scope>
    <source>
        <strain evidence="2 3">DSM 43150</strain>
    </source>
</reference>
<sequence length="49" mass="5859">MDVEDRALMRARSWRWLQTRIVQLLSEPKTRIARALRSPAEEHEPVDDE</sequence>